<dbReference type="PANTHER" id="PTHR13400">
    <property type="entry name" value="CHEMOKINE C-C MOTIF RECEPTOR 1"/>
    <property type="match status" value="1"/>
</dbReference>
<keyword evidence="3" id="KW-1185">Reference proteome</keyword>
<dbReference type="Proteomes" id="UP000005408">
    <property type="component" value="Unassembled WGS sequence"/>
</dbReference>
<proteinExistence type="predicted"/>
<protein>
    <recommendedName>
        <fullName evidence="4">Coiled-coil domain-containing protein 28B</fullName>
    </recommendedName>
</protein>
<dbReference type="Pfam" id="PF13270">
    <property type="entry name" value="CCDC28"/>
    <property type="match status" value="1"/>
</dbReference>
<evidence type="ECO:0000313" key="2">
    <source>
        <dbReference type="EnsemblMetazoa" id="G19749.1:cds"/>
    </source>
</evidence>
<dbReference type="EnsemblMetazoa" id="G19749.1">
    <property type="protein sequence ID" value="G19749.1:cds"/>
    <property type="gene ID" value="G19749"/>
</dbReference>
<name>A0A8W8JJM8_MAGGI</name>
<dbReference type="InterPro" id="IPR025271">
    <property type="entry name" value="CCDC28"/>
</dbReference>
<organism evidence="2 3">
    <name type="scientific">Magallana gigas</name>
    <name type="common">Pacific oyster</name>
    <name type="synonym">Crassostrea gigas</name>
    <dbReference type="NCBI Taxonomy" id="29159"/>
    <lineage>
        <taxon>Eukaryota</taxon>
        <taxon>Metazoa</taxon>
        <taxon>Spiralia</taxon>
        <taxon>Lophotrochozoa</taxon>
        <taxon>Mollusca</taxon>
        <taxon>Bivalvia</taxon>
        <taxon>Autobranchia</taxon>
        <taxon>Pteriomorphia</taxon>
        <taxon>Ostreida</taxon>
        <taxon>Ostreoidea</taxon>
        <taxon>Ostreidae</taxon>
        <taxon>Magallana</taxon>
    </lineage>
</organism>
<sequence>MHSRHQTFSRGIRRDLGVYIASTNFQLTKRISPIKRSLHHEVHVNLLNPCNMEATTAIIKEDVYPASSRTPEKKSRKTDKNEADSGSTGRSCKEHTFLTDVADVRTMEHGLLQLLEDFHCGKLQAFGGSMTFDKMDQIREQQEQLARLHFEMDIQQDMQRRDTDEGRAAANDKLKKLVDKLHSISSSIQSLPKNGGHR</sequence>
<dbReference type="AlphaFoldDB" id="A0A8W8JJM8"/>
<feature type="compositionally biased region" description="Basic and acidic residues" evidence="1">
    <location>
        <begin position="70"/>
        <end position="83"/>
    </location>
</feature>
<reference evidence="2" key="1">
    <citation type="submission" date="2022-08" db="UniProtKB">
        <authorList>
            <consortium name="EnsemblMetazoa"/>
        </authorList>
    </citation>
    <scope>IDENTIFICATION</scope>
    <source>
        <strain evidence="2">05x7-T-G4-1.051#20</strain>
    </source>
</reference>
<dbReference type="PANTHER" id="PTHR13400:SF4">
    <property type="entry name" value="COILED-COIL DOMAIN-CONTAINING PROTEIN 28A-LIKE PROTEIN"/>
    <property type="match status" value="1"/>
</dbReference>
<feature type="region of interest" description="Disordered" evidence="1">
    <location>
        <begin position="63"/>
        <end position="92"/>
    </location>
</feature>
<evidence type="ECO:0000313" key="3">
    <source>
        <dbReference type="Proteomes" id="UP000005408"/>
    </source>
</evidence>
<evidence type="ECO:0000256" key="1">
    <source>
        <dbReference type="SAM" id="MobiDB-lite"/>
    </source>
</evidence>
<evidence type="ECO:0008006" key="4">
    <source>
        <dbReference type="Google" id="ProtNLM"/>
    </source>
</evidence>
<accession>A0A8W8JJM8</accession>